<proteinExistence type="predicted"/>
<keyword evidence="1" id="KW-0812">Transmembrane</keyword>
<gene>
    <name evidence="2" type="ORF">FB4_4066</name>
</gene>
<reference evidence="2 3" key="1">
    <citation type="journal article" date="2012" name="J. Bacteriol.">
        <title>Draft Genome Sequences for Two Metal-Reducing Pelosinus fermentans Strains Isolated from a Cr(VI)-Contaminated Site and for Type Strain R7.</title>
        <authorList>
            <person name="Brown S.D."/>
            <person name="Podar M."/>
            <person name="Klingeman D.M."/>
            <person name="Johnson C.M."/>
            <person name="Yang Z.K."/>
            <person name="Utturkar S.M."/>
            <person name="Land M.L."/>
            <person name="Mosher J.J."/>
            <person name="Hurt R.A.Jr."/>
            <person name="Phelps T.J."/>
            <person name="Palumbo A.V."/>
            <person name="Arkin A.P."/>
            <person name="Hazen T.C."/>
            <person name="Elias D.A."/>
        </authorList>
    </citation>
    <scope>NUCLEOTIDE SEQUENCE [LARGE SCALE GENOMIC DNA]</scope>
    <source>
        <strain evidence="2 3">B4</strain>
    </source>
</reference>
<accession>I9AWS2</accession>
<evidence type="ECO:0000313" key="2">
    <source>
        <dbReference type="EMBL" id="EIW17317.1"/>
    </source>
</evidence>
<keyword evidence="3" id="KW-1185">Reference proteome</keyword>
<feature type="transmembrane region" description="Helical" evidence="1">
    <location>
        <begin position="83"/>
        <end position="103"/>
    </location>
</feature>
<organism evidence="2 3">
    <name type="scientific">Pelosinus fermentans B4</name>
    <dbReference type="NCBI Taxonomy" id="1149862"/>
    <lineage>
        <taxon>Bacteria</taxon>
        <taxon>Bacillati</taxon>
        <taxon>Bacillota</taxon>
        <taxon>Negativicutes</taxon>
        <taxon>Selenomonadales</taxon>
        <taxon>Sporomusaceae</taxon>
        <taxon>Pelosinus</taxon>
    </lineage>
</organism>
<dbReference type="AlphaFoldDB" id="I9AWS2"/>
<dbReference type="OrthoDB" id="1683109at2"/>
<name>I9AWS2_9FIRM</name>
<evidence type="ECO:0000256" key="1">
    <source>
        <dbReference type="SAM" id="Phobius"/>
    </source>
</evidence>
<keyword evidence="1" id="KW-0472">Membrane</keyword>
<dbReference type="Proteomes" id="UP000004324">
    <property type="component" value="Unassembled WGS sequence"/>
</dbReference>
<dbReference type="PATRIC" id="fig|1149862.3.peg.3032"/>
<comment type="caution">
    <text evidence="2">The sequence shown here is derived from an EMBL/GenBank/DDBJ whole genome shotgun (WGS) entry which is preliminary data.</text>
</comment>
<evidence type="ECO:0000313" key="3">
    <source>
        <dbReference type="Proteomes" id="UP000004324"/>
    </source>
</evidence>
<protein>
    <recommendedName>
        <fullName evidence="4">Transmembrane protein</fullName>
    </recommendedName>
</protein>
<feature type="transmembrane region" description="Helical" evidence="1">
    <location>
        <begin position="56"/>
        <end position="77"/>
    </location>
</feature>
<sequence length="153" mass="17049">MYVFSTFEHSSLLELAISELEEKDIARDKILAVPMSRMGEERQLFDTIHRADGHSLLDGGAMLGTVFMLFGVMWGFLWKFGPILGGLTGFALGVAVGFAFDYFNSKRSVKKDKAKNVTTEVVLVINCEQSEVKMVEAVLWNHLATSIGRVKRS</sequence>
<evidence type="ECO:0008006" key="4">
    <source>
        <dbReference type="Google" id="ProtNLM"/>
    </source>
</evidence>
<dbReference type="RefSeq" id="WP_007935602.1">
    <property type="nucleotide sequence ID" value="NZ_AKVJ01000030.1"/>
</dbReference>
<dbReference type="EMBL" id="AKVJ01000030">
    <property type="protein sequence ID" value="EIW17317.1"/>
    <property type="molecule type" value="Genomic_DNA"/>
</dbReference>
<keyword evidence="1" id="KW-1133">Transmembrane helix</keyword>